<feature type="transmembrane region" description="Helical" evidence="7">
    <location>
        <begin position="124"/>
        <end position="144"/>
    </location>
</feature>
<dbReference type="InterPro" id="IPR000620">
    <property type="entry name" value="EamA_dom"/>
</dbReference>
<feature type="transmembrane region" description="Helical" evidence="7">
    <location>
        <begin position="72"/>
        <end position="90"/>
    </location>
</feature>
<feature type="transmembrane region" description="Helical" evidence="7">
    <location>
        <begin position="269"/>
        <end position="288"/>
    </location>
</feature>
<dbReference type="GO" id="GO:0016020">
    <property type="term" value="C:membrane"/>
    <property type="evidence" value="ECO:0007669"/>
    <property type="project" value="UniProtKB-SubCell"/>
</dbReference>
<reference evidence="9 10" key="1">
    <citation type="submission" date="2018-05" db="EMBL/GenBank/DDBJ databases">
        <title>Evolution of GPA BGCs.</title>
        <authorList>
            <person name="Waglechner N."/>
            <person name="Wright G.D."/>
        </authorList>
    </citation>
    <scope>NUCLEOTIDE SEQUENCE [LARGE SCALE GENOMIC DNA]</scope>
    <source>
        <strain evidence="9 10">A82846</strain>
    </source>
</reference>
<evidence type="ECO:0000256" key="3">
    <source>
        <dbReference type="ARBA" id="ARBA00022692"/>
    </source>
</evidence>
<evidence type="ECO:0000256" key="6">
    <source>
        <dbReference type="SAM" id="MobiDB-lite"/>
    </source>
</evidence>
<protein>
    <submittedName>
        <fullName evidence="9">EamA family transporter</fullName>
    </submittedName>
</protein>
<evidence type="ECO:0000259" key="8">
    <source>
        <dbReference type="Pfam" id="PF00892"/>
    </source>
</evidence>
<proteinExistence type="inferred from homology"/>
<comment type="similarity">
    <text evidence="2">Belongs to the EamA transporter family.</text>
</comment>
<evidence type="ECO:0000256" key="4">
    <source>
        <dbReference type="ARBA" id="ARBA00022989"/>
    </source>
</evidence>
<feature type="domain" description="EamA" evidence="8">
    <location>
        <begin position="155"/>
        <end position="285"/>
    </location>
</feature>
<sequence length="310" mass="31460">MERFSLSTKLFLILAGVLWGTGGLAGALLQNLAGLHPLAVAAYRLLLGGAIATVFLSAQIRRLRFTKAVIRRLLGVGALLAIFQASYFGGVAMTSVSLATLVTIGSSPVILAIAGAVRSRHLPGLRTLLCIALALTGLALLAGMPSTRDIGHTVIGIALCLVAASGFSAFTVINRVPVLPAGPTISLGLLIGGLILLPIALPLGMTLPMRFDVLMTALFLGLVPTAVAYGSYLLALRGASAVAAALSAVLEPLTATVLSVLFFDESLGTVGVIGAVLLGIALAVNYSAESGSAQSEPSLPARRTDAGVGT</sequence>
<dbReference type="Proteomes" id="UP000287547">
    <property type="component" value="Unassembled WGS sequence"/>
</dbReference>
<feature type="transmembrane region" description="Helical" evidence="7">
    <location>
        <begin position="150"/>
        <end position="173"/>
    </location>
</feature>
<keyword evidence="3 7" id="KW-0812">Transmembrane</keyword>
<dbReference type="InterPro" id="IPR037185">
    <property type="entry name" value="EmrE-like"/>
</dbReference>
<comment type="subcellular location">
    <subcellularLocation>
        <location evidence="1">Membrane</location>
        <topology evidence="1">Multi-pass membrane protein</topology>
    </subcellularLocation>
</comment>
<feature type="transmembrane region" description="Helical" evidence="7">
    <location>
        <begin position="185"/>
        <end position="207"/>
    </location>
</feature>
<feature type="domain" description="EamA" evidence="8">
    <location>
        <begin position="10"/>
        <end position="141"/>
    </location>
</feature>
<evidence type="ECO:0000313" key="9">
    <source>
        <dbReference type="EMBL" id="RSM59690.1"/>
    </source>
</evidence>
<dbReference type="OrthoDB" id="5143138at2"/>
<dbReference type="AlphaFoldDB" id="A0A428XWN0"/>
<feature type="transmembrane region" description="Helical" evidence="7">
    <location>
        <begin position="242"/>
        <end position="263"/>
    </location>
</feature>
<dbReference type="Pfam" id="PF00892">
    <property type="entry name" value="EamA"/>
    <property type="match status" value="2"/>
</dbReference>
<evidence type="ECO:0000256" key="5">
    <source>
        <dbReference type="ARBA" id="ARBA00023136"/>
    </source>
</evidence>
<feature type="transmembrane region" description="Helical" evidence="7">
    <location>
        <begin position="96"/>
        <end position="117"/>
    </location>
</feature>
<dbReference type="InterPro" id="IPR050638">
    <property type="entry name" value="AA-Vitamin_Transporters"/>
</dbReference>
<evidence type="ECO:0000256" key="7">
    <source>
        <dbReference type="SAM" id="Phobius"/>
    </source>
</evidence>
<organism evidence="9 10">
    <name type="scientific">Kibdelosporangium aridum</name>
    <dbReference type="NCBI Taxonomy" id="2030"/>
    <lineage>
        <taxon>Bacteria</taxon>
        <taxon>Bacillati</taxon>
        <taxon>Actinomycetota</taxon>
        <taxon>Actinomycetes</taxon>
        <taxon>Pseudonocardiales</taxon>
        <taxon>Pseudonocardiaceae</taxon>
        <taxon>Kibdelosporangium</taxon>
    </lineage>
</organism>
<dbReference type="SUPFAM" id="SSF103481">
    <property type="entry name" value="Multidrug resistance efflux transporter EmrE"/>
    <property type="match status" value="2"/>
</dbReference>
<keyword evidence="5 7" id="KW-0472">Membrane</keyword>
<feature type="transmembrane region" description="Helical" evidence="7">
    <location>
        <begin position="213"/>
        <end position="235"/>
    </location>
</feature>
<dbReference type="PANTHER" id="PTHR32322:SF9">
    <property type="entry name" value="AMINO-ACID METABOLITE EFFLUX PUMP-RELATED"/>
    <property type="match status" value="1"/>
</dbReference>
<evidence type="ECO:0000313" key="10">
    <source>
        <dbReference type="Proteomes" id="UP000287547"/>
    </source>
</evidence>
<gene>
    <name evidence="9" type="ORF">DMH04_55505</name>
</gene>
<evidence type="ECO:0000256" key="2">
    <source>
        <dbReference type="ARBA" id="ARBA00007362"/>
    </source>
</evidence>
<dbReference type="PANTHER" id="PTHR32322">
    <property type="entry name" value="INNER MEMBRANE TRANSPORTER"/>
    <property type="match status" value="1"/>
</dbReference>
<evidence type="ECO:0000256" key="1">
    <source>
        <dbReference type="ARBA" id="ARBA00004141"/>
    </source>
</evidence>
<accession>A0A428XWN0</accession>
<keyword evidence="4 7" id="KW-1133">Transmembrane helix</keyword>
<dbReference type="EMBL" id="QHKI01000130">
    <property type="protein sequence ID" value="RSM59690.1"/>
    <property type="molecule type" value="Genomic_DNA"/>
</dbReference>
<feature type="region of interest" description="Disordered" evidence="6">
    <location>
        <begin position="291"/>
        <end position="310"/>
    </location>
</feature>
<name>A0A428XWN0_KIBAR</name>
<feature type="transmembrane region" description="Helical" evidence="7">
    <location>
        <begin position="41"/>
        <end position="60"/>
    </location>
</feature>
<comment type="caution">
    <text evidence="9">The sequence shown here is derived from an EMBL/GenBank/DDBJ whole genome shotgun (WGS) entry which is preliminary data.</text>
</comment>